<dbReference type="SUPFAM" id="SSF53335">
    <property type="entry name" value="S-adenosyl-L-methionine-dependent methyltransferases"/>
    <property type="match status" value="1"/>
</dbReference>
<comment type="caution">
    <text evidence="2">The sequence shown here is derived from an EMBL/GenBank/DDBJ whole genome shotgun (WGS) entry which is preliminary data.</text>
</comment>
<name>A0A445D4U1_ARAHY</name>
<protein>
    <submittedName>
        <fullName evidence="2">Uncharacterized protein</fullName>
    </submittedName>
</protein>
<sequence length="153" mass="17165">MTSNLAKSYRSIGKNNKLRIFNDAVESDSNLLRTTDIVINEEEDGHETTKLKLLQDKSVMTFLHGKQRDEKEWKKLFLDADLKDYKIFPWFGFRGNTQSLTPLPSLSTFVEITSPIRKPIVLAESTIPATTSSKPVPTISIIKPSTATKSAPP</sequence>
<evidence type="ECO:0000313" key="2">
    <source>
        <dbReference type="EMBL" id="RYR58235.1"/>
    </source>
</evidence>
<reference evidence="2 3" key="1">
    <citation type="submission" date="2019-01" db="EMBL/GenBank/DDBJ databases">
        <title>Sequencing of cultivated peanut Arachis hypogaea provides insights into genome evolution and oil improvement.</title>
        <authorList>
            <person name="Chen X."/>
        </authorList>
    </citation>
    <scope>NUCLEOTIDE SEQUENCE [LARGE SCALE GENOMIC DNA]</scope>
    <source>
        <strain evidence="3">cv. Fuhuasheng</strain>
        <tissue evidence="2">Leaves</tissue>
    </source>
</reference>
<feature type="region of interest" description="Disordered" evidence="1">
    <location>
        <begin position="132"/>
        <end position="153"/>
    </location>
</feature>
<dbReference type="InterPro" id="IPR029063">
    <property type="entry name" value="SAM-dependent_MTases_sf"/>
</dbReference>
<accession>A0A445D4U1</accession>
<dbReference type="AlphaFoldDB" id="A0A445D4U1"/>
<evidence type="ECO:0000256" key="1">
    <source>
        <dbReference type="SAM" id="MobiDB-lite"/>
    </source>
</evidence>
<feature type="compositionally biased region" description="Polar residues" evidence="1">
    <location>
        <begin position="143"/>
        <end position="153"/>
    </location>
</feature>
<organism evidence="2 3">
    <name type="scientific">Arachis hypogaea</name>
    <name type="common">Peanut</name>
    <dbReference type="NCBI Taxonomy" id="3818"/>
    <lineage>
        <taxon>Eukaryota</taxon>
        <taxon>Viridiplantae</taxon>
        <taxon>Streptophyta</taxon>
        <taxon>Embryophyta</taxon>
        <taxon>Tracheophyta</taxon>
        <taxon>Spermatophyta</taxon>
        <taxon>Magnoliopsida</taxon>
        <taxon>eudicotyledons</taxon>
        <taxon>Gunneridae</taxon>
        <taxon>Pentapetalae</taxon>
        <taxon>rosids</taxon>
        <taxon>fabids</taxon>
        <taxon>Fabales</taxon>
        <taxon>Fabaceae</taxon>
        <taxon>Papilionoideae</taxon>
        <taxon>50 kb inversion clade</taxon>
        <taxon>dalbergioids sensu lato</taxon>
        <taxon>Dalbergieae</taxon>
        <taxon>Pterocarpus clade</taxon>
        <taxon>Arachis</taxon>
    </lineage>
</organism>
<proteinExistence type="predicted"/>
<evidence type="ECO:0000313" key="3">
    <source>
        <dbReference type="Proteomes" id="UP000289738"/>
    </source>
</evidence>
<gene>
    <name evidence="2" type="ORF">Ahy_A05g023891</name>
</gene>
<keyword evidence="3" id="KW-1185">Reference proteome</keyword>
<dbReference type="STRING" id="3818.A0A445D4U1"/>
<dbReference type="Proteomes" id="UP000289738">
    <property type="component" value="Chromosome A05"/>
</dbReference>
<dbReference type="Gene3D" id="3.40.50.150">
    <property type="entry name" value="Vaccinia Virus protein VP39"/>
    <property type="match status" value="1"/>
</dbReference>
<dbReference type="EMBL" id="SDMP01000005">
    <property type="protein sequence ID" value="RYR58235.1"/>
    <property type="molecule type" value="Genomic_DNA"/>
</dbReference>